<evidence type="ECO:0000256" key="2">
    <source>
        <dbReference type="SAM" id="Phobius"/>
    </source>
</evidence>
<feature type="transmembrane region" description="Helical" evidence="2">
    <location>
        <begin position="179"/>
        <end position="200"/>
    </location>
</feature>
<feature type="region of interest" description="Disordered" evidence="1">
    <location>
        <begin position="1"/>
        <end position="33"/>
    </location>
</feature>
<dbReference type="AlphaFoldDB" id="A0A7Y4FZE2"/>
<sequence>MLRNESQSSSHMKSTSQAESCELSVPKSQSNNQAQSKNRYKTLYFLTWRWHFYAGLFVIPFMLMLSITGLVMLFDDEIELAFHHDVIEIAASGEPIKVSQQLAAVQQQYPQGSVTQFVPSKAPELANRFSVSLEDGTSVFSTVNQYTGEVVGEIPRSDSLYQLANDIHGTLLIGDWGDYLIEVAISLSILLLVSGIYLWFPRDNASRTGFLKLRFTSGTRVLMRDLHANIGGTLSFILLLFILSGLSWTGFWGGKLVQAWSTFPAQMWDDIPLSSETHASLNHGSEEEMPWNLELTPLPLSQDKPSEHVHQVEEASEDHDHSKMGEEHSEHLVLAASGFAIDDVIQKAQSLGFTQYKVNFPRSETGVYTVAANTMGGDIIDPTLDRTTHLDQYSGRILGEVTWQDYNLFAKTLAVGISLHQGDISIINKLLNALFCLAFIVVSVTGGVMWWMRRPSGQSKLGTPPKFGDAGIWKAGLVTVVVISVLFPLAGATIVTVMLLDWLLVSRVDKLKAALS</sequence>
<comment type="caution">
    <text evidence="3">The sequence shown here is derived from an EMBL/GenBank/DDBJ whole genome shotgun (WGS) entry which is preliminary data.</text>
</comment>
<name>A0A7Y4FZE2_VIBSP</name>
<dbReference type="RefSeq" id="WP_171328163.1">
    <property type="nucleotide sequence ID" value="NZ_CAWPOP010000024.1"/>
</dbReference>
<dbReference type="Proteomes" id="UP000519158">
    <property type="component" value="Unassembled WGS sequence"/>
</dbReference>
<gene>
    <name evidence="3" type="ORF">F0234_07140</name>
</gene>
<feature type="compositionally biased region" description="Basic and acidic residues" evidence="1">
    <location>
        <begin position="304"/>
        <end position="322"/>
    </location>
</feature>
<feature type="transmembrane region" description="Helical" evidence="2">
    <location>
        <begin position="430"/>
        <end position="452"/>
    </location>
</feature>
<feature type="transmembrane region" description="Helical" evidence="2">
    <location>
        <begin position="50"/>
        <end position="74"/>
    </location>
</feature>
<organism evidence="3 4">
    <name type="scientific">Vibrio splendidus</name>
    <dbReference type="NCBI Taxonomy" id="29497"/>
    <lineage>
        <taxon>Bacteria</taxon>
        <taxon>Pseudomonadati</taxon>
        <taxon>Pseudomonadota</taxon>
        <taxon>Gammaproteobacteria</taxon>
        <taxon>Vibrionales</taxon>
        <taxon>Vibrionaceae</taxon>
        <taxon>Vibrio</taxon>
    </lineage>
</organism>
<feature type="compositionally biased region" description="Low complexity" evidence="1">
    <location>
        <begin position="1"/>
        <end position="16"/>
    </location>
</feature>
<keyword evidence="2" id="KW-1133">Transmembrane helix</keyword>
<keyword evidence="2" id="KW-0472">Membrane</keyword>
<feature type="region of interest" description="Disordered" evidence="1">
    <location>
        <begin position="302"/>
        <end position="322"/>
    </location>
</feature>
<evidence type="ECO:0000256" key="1">
    <source>
        <dbReference type="SAM" id="MobiDB-lite"/>
    </source>
</evidence>
<dbReference type="EMBL" id="VTXL01000004">
    <property type="protein sequence ID" value="NOJ12530.1"/>
    <property type="molecule type" value="Genomic_DNA"/>
</dbReference>
<dbReference type="InterPro" id="IPR005625">
    <property type="entry name" value="PepSY-ass_TM"/>
</dbReference>
<dbReference type="PANTHER" id="PTHR34219:SF1">
    <property type="entry name" value="PEPSY DOMAIN-CONTAINING PROTEIN"/>
    <property type="match status" value="1"/>
</dbReference>
<protein>
    <submittedName>
        <fullName evidence="3">PepSY domain-containing protein</fullName>
    </submittedName>
</protein>
<dbReference type="Pfam" id="PF03929">
    <property type="entry name" value="PepSY_TM"/>
    <property type="match status" value="1"/>
</dbReference>
<evidence type="ECO:0000313" key="3">
    <source>
        <dbReference type="EMBL" id="NOJ12530.1"/>
    </source>
</evidence>
<accession>A0A7Y4FZE2</accession>
<evidence type="ECO:0000313" key="4">
    <source>
        <dbReference type="Proteomes" id="UP000519158"/>
    </source>
</evidence>
<proteinExistence type="predicted"/>
<reference evidence="3 4" key="1">
    <citation type="submission" date="2019-09" db="EMBL/GenBank/DDBJ databases">
        <title>Draft genome sequencing and comparative genomics of hatchery-associated Vibrios.</title>
        <authorList>
            <person name="Kehlet-Delgado H."/>
            <person name="Mueller R.S."/>
        </authorList>
    </citation>
    <scope>NUCLEOTIDE SEQUENCE [LARGE SCALE GENOMIC DNA]</scope>
    <source>
        <strain evidence="3 4">99-70-13A3</strain>
    </source>
</reference>
<feature type="transmembrane region" description="Helical" evidence="2">
    <location>
        <begin position="230"/>
        <end position="251"/>
    </location>
</feature>
<dbReference type="PANTHER" id="PTHR34219">
    <property type="entry name" value="IRON-REGULATED INNER MEMBRANE PROTEIN-RELATED"/>
    <property type="match status" value="1"/>
</dbReference>
<keyword evidence="2" id="KW-0812">Transmembrane</keyword>
<feature type="transmembrane region" description="Helical" evidence="2">
    <location>
        <begin position="472"/>
        <end position="505"/>
    </location>
</feature>